<dbReference type="InterPro" id="IPR013766">
    <property type="entry name" value="Thioredoxin_domain"/>
</dbReference>
<keyword evidence="5" id="KW-1185">Reference proteome</keyword>
<feature type="compositionally biased region" description="Polar residues" evidence="2">
    <location>
        <begin position="34"/>
        <end position="44"/>
    </location>
</feature>
<dbReference type="Proteomes" id="UP001472866">
    <property type="component" value="Chromosome 02"/>
</dbReference>
<reference evidence="4 5" key="1">
    <citation type="submission" date="2024-03" db="EMBL/GenBank/DDBJ databases">
        <title>Complete genome sequence of the green alga Chloropicon roscoffensis RCC1871.</title>
        <authorList>
            <person name="Lemieux C."/>
            <person name="Pombert J.-F."/>
            <person name="Otis C."/>
            <person name="Turmel M."/>
        </authorList>
    </citation>
    <scope>NUCLEOTIDE SEQUENCE [LARGE SCALE GENOMIC DNA]</scope>
    <source>
        <strain evidence="4 5">RCC1871</strain>
    </source>
</reference>
<comment type="similarity">
    <text evidence="1">Belongs to the thioredoxin family.</text>
</comment>
<protein>
    <submittedName>
        <fullName evidence="4">Thioredoxin</fullName>
    </submittedName>
</protein>
<dbReference type="Pfam" id="PF00085">
    <property type="entry name" value="Thioredoxin"/>
    <property type="match status" value="1"/>
</dbReference>
<dbReference type="InterPro" id="IPR036249">
    <property type="entry name" value="Thioredoxin-like_sf"/>
</dbReference>
<feature type="domain" description="Thioredoxin" evidence="3">
    <location>
        <begin position="52"/>
        <end position="228"/>
    </location>
</feature>
<dbReference type="SUPFAM" id="SSF52833">
    <property type="entry name" value="Thioredoxin-like"/>
    <property type="match status" value="1"/>
</dbReference>
<dbReference type="EMBL" id="CP151502">
    <property type="protein sequence ID" value="WZN59452.1"/>
    <property type="molecule type" value="Genomic_DNA"/>
</dbReference>
<dbReference type="Gene3D" id="3.40.30.10">
    <property type="entry name" value="Glutaredoxin"/>
    <property type="match status" value="1"/>
</dbReference>
<sequence length="230" mass="25181">MNALTARGTTPSSHLGRVQGQKLAQPGLVRRRSQTISVGWGSTTRNERAAQVAAGTSPRLPSLPTGQGPVPLRAIAHERAERAGGEGEGPSDHQANVVDISSIAQFIAELERAGDKLVLVSFHATWCQACRKVQPLVQKEVFGREDVVLLKVRYDTNKQICKTLSVKKLPFFHFYRGSEGRLDAFSASAKTFHRIQDAVREHGTPRCTLGENKIVPQELQDLVRKRAEGG</sequence>
<evidence type="ECO:0000259" key="3">
    <source>
        <dbReference type="PROSITE" id="PS51352"/>
    </source>
</evidence>
<evidence type="ECO:0000256" key="1">
    <source>
        <dbReference type="ARBA" id="ARBA00008987"/>
    </source>
</evidence>
<evidence type="ECO:0000256" key="2">
    <source>
        <dbReference type="SAM" id="MobiDB-lite"/>
    </source>
</evidence>
<accession>A0AAX4NZH1</accession>
<feature type="region of interest" description="Disordered" evidence="2">
    <location>
        <begin position="1"/>
        <end position="70"/>
    </location>
</feature>
<dbReference type="CDD" id="cd02947">
    <property type="entry name" value="TRX_family"/>
    <property type="match status" value="1"/>
</dbReference>
<organism evidence="4 5">
    <name type="scientific">Chloropicon roscoffensis</name>
    <dbReference type="NCBI Taxonomy" id="1461544"/>
    <lineage>
        <taxon>Eukaryota</taxon>
        <taxon>Viridiplantae</taxon>
        <taxon>Chlorophyta</taxon>
        <taxon>Chloropicophyceae</taxon>
        <taxon>Chloropicales</taxon>
        <taxon>Chloropicaceae</taxon>
        <taxon>Chloropicon</taxon>
    </lineage>
</organism>
<dbReference type="GO" id="GO:0045454">
    <property type="term" value="P:cell redox homeostasis"/>
    <property type="evidence" value="ECO:0007669"/>
    <property type="project" value="TreeGrafter"/>
</dbReference>
<evidence type="ECO:0000313" key="4">
    <source>
        <dbReference type="EMBL" id="WZN59452.1"/>
    </source>
</evidence>
<name>A0AAX4NZH1_9CHLO</name>
<dbReference type="PANTHER" id="PTHR43601:SF32">
    <property type="entry name" value="THIOREDOXIN-LIKE 2-2, CHLOROPLASTIC"/>
    <property type="match status" value="1"/>
</dbReference>
<proteinExistence type="inferred from homology"/>
<gene>
    <name evidence="4" type="ORF">HKI87_02g09780</name>
</gene>
<dbReference type="PROSITE" id="PS51352">
    <property type="entry name" value="THIOREDOXIN_2"/>
    <property type="match status" value="1"/>
</dbReference>
<dbReference type="AlphaFoldDB" id="A0AAX4NZH1"/>
<evidence type="ECO:0000313" key="5">
    <source>
        <dbReference type="Proteomes" id="UP001472866"/>
    </source>
</evidence>
<dbReference type="PANTHER" id="PTHR43601">
    <property type="entry name" value="THIOREDOXIN, MITOCHONDRIAL"/>
    <property type="match status" value="1"/>
</dbReference>